<proteinExistence type="predicted"/>
<name>A0A0D0AS01_9AGAM</name>
<accession>A0A0D0AS01</accession>
<gene>
    <name evidence="1" type="ORF">CY34DRAFT_107574</name>
</gene>
<sequence length="136" mass="15753">MKSFMQLAAQRLLSKFCPLLGYILLLRPINLLGPNIGLAIARYVVYRNKAQEFIIGERKRWKEKGCEGQYQAIWTSVAKRSTEGERSGNNFATEHFFFVSYCWRGMFPLLAVFEHERLYAGKNHFWALEGELGELA</sequence>
<dbReference type="EMBL" id="KN835288">
    <property type="protein sequence ID" value="KIK40849.1"/>
    <property type="molecule type" value="Genomic_DNA"/>
</dbReference>
<reference evidence="1 2" key="1">
    <citation type="submission" date="2014-04" db="EMBL/GenBank/DDBJ databases">
        <authorList>
            <consortium name="DOE Joint Genome Institute"/>
            <person name="Kuo A."/>
            <person name="Ruytinx J."/>
            <person name="Rineau F."/>
            <person name="Colpaert J."/>
            <person name="Kohler A."/>
            <person name="Nagy L.G."/>
            <person name="Floudas D."/>
            <person name="Copeland A."/>
            <person name="Barry K.W."/>
            <person name="Cichocki N."/>
            <person name="Veneault-Fourrey C."/>
            <person name="LaButti K."/>
            <person name="Lindquist E.A."/>
            <person name="Lipzen A."/>
            <person name="Lundell T."/>
            <person name="Morin E."/>
            <person name="Murat C."/>
            <person name="Sun H."/>
            <person name="Tunlid A."/>
            <person name="Henrissat B."/>
            <person name="Grigoriev I.V."/>
            <person name="Hibbett D.S."/>
            <person name="Martin F."/>
            <person name="Nordberg H.P."/>
            <person name="Cantor M.N."/>
            <person name="Hua S.X."/>
        </authorList>
    </citation>
    <scope>NUCLEOTIDE SEQUENCE [LARGE SCALE GENOMIC DNA]</scope>
    <source>
        <strain evidence="1 2">UH-Slu-Lm8-n1</strain>
    </source>
</reference>
<keyword evidence="2" id="KW-1185">Reference proteome</keyword>
<reference evidence="2" key="2">
    <citation type="submission" date="2015-01" db="EMBL/GenBank/DDBJ databases">
        <title>Evolutionary Origins and Diversification of the Mycorrhizal Mutualists.</title>
        <authorList>
            <consortium name="DOE Joint Genome Institute"/>
            <consortium name="Mycorrhizal Genomics Consortium"/>
            <person name="Kohler A."/>
            <person name="Kuo A."/>
            <person name="Nagy L.G."/>
            <person name="Floudas D."/>
            <person name="Copeland A."/>
            <person name="Barry K.W."/>
            <person name="Cichocki N."/>
            <person name="Veneault-Fourrey C."/>
            <person name="LaButti K."/>
            <person name="Lindquist E.A."/>
            <person name="Lipzen A."/>
            <person name="Lundell T."/>
            <person name="Morin E."/>
            <person name="Murat C."/>
            <person name="Riley R."/>
            <person name="Ohm R."/>
            <person name="Sun H."/>
            <person name="Tunlid A."/>
            <person name="Henrissat B."/>
            <person name="Grigoriev I.V."/>
            <person name="Hibbett D.S."/>
            <person name="Martin F."/>
        </authorList>
    </citation>
    <scope>NUCLEOTIDE SEQUENCE [LARGE SCALE GENOMIC DNA]</scope>
    <source>
        <strain evidence="2">UH-Slu-Lm8-n1</strain>
    </source>
</reference>
<evidence type="ECO:0000313" key="2">
    <source>
        <dbReference type="Proteomes" id="UP000054485"/>
    </source>
</evidence>
<organism evidence="1 2">
    <name type="scientific">Suillus luteus UH-Slu-Lm8-n1</name>
    <dbReference type="NCBI Taxonomy" id="930992"/>
    <lineage>
        <taxon>Eukaryota</taxon>
        <taxon>Fungi</taxon>
        <taxon>Dikarya</taxon>
        <taxon>Basidiomycota</taxon>
        <taxon>Agaricomycotina</taxon>
        <taxon>Agaricomycetes</taxon>
        <taxon>Agaricomycetidae</taxon>
        <taxon>Boletales</taxon>
        <taxon>Suillineae</taxon>
        <taxon>Suillaceae</taxon>
        <taxon>Suillus</taxon>
    </lineage>
</organism>
<dbReference type="InParanoid" id="A0A0D0AS01"/>
<dbReference type="Proteomes" id="UP000054485">
    <property type="component" value="Unassembled WGS sequence"/>
</dbReference>
<dbReference type="HOGENOM" id="CLU_1876788_0_0_1"/>
<dbReference type="AlphaFoldDB" id="A0A0D0AS01"/>
<evidence type="ECO:0000313" key="1">
    <source>
        <dbReference type="EMBL" id="KIK40849.1"/>
    </source>
</evidence>
<protein>
    <submittedName>
        <fullName evidence="1">Uncharacterized protein</fullName>
    </submittedName>
</protein>